<accession>A0A0C9TCW3</accession>
<evidence type="ECO:0000256" key="1">
    <source>
        <dbReference type="ARBA" id="ARBA00023125"/>
    </source>
</evidence>
<dbReference type="PROSITE" id="PS51253">
    <property type="entry name" value="HTH_CENPB"/>
    <property type="match status" value="1"/>
</dbReference>
<protein>
    <recommendedName>
        <fullName evidence="2">HTH CENPB-type domain-containing protein</fullName>
    </recommendedName>
</protein>
<dbReference type="AlphaFoldDB" id="A0A0C9TCW3"/>
<dbReference type="HOGENOM" id="CLU_076148_4_0_1"/>
<gene>
    <name evidence="3" type="ORF">M422DRAFT_191518</name>
</gene>
<proteinExistence type="predicted"/>
<dbReference type="InterPro" id="IPR006600">
    <property type="entry name" value="HTH_CenpB_DNA-bd_dom"/>
</dbReference>
<keyword evidence="1" id="KW-0238">DNA-binding</keyword>
<evidence type="ECO:0000313" key="4">
    <source>
        <dbReference type="Proteomes" id="UP000054279"/>
    </source>
</evidence>
<feature type="domain" description="HTH CENPB-type" evidence="2">
    <location>
        <begin position="1"/>
        <end position="57"/>
    </location>
</feature>
<dbReference type="GO" id="GO:0003677">
    <property type="term" value="F:DNA binding"/>
    <property type="evidence" value="ECO:0007669"/>
    <property type="project" value="UniProtKB-KW"/>
</dbReference>
<evidence type="ECO:0000313" key="3">
    <source>
        <dbReference type="EMBL" id="KIJ27018.1"/>
    </source>
</evidence>
<reference evidence="3 4" key="1">
    <citation type="submission" date="2014-06" db="EMBL/GenBank/DDBJ databases">
        <title>Evolutionary Origins and Diversification of the Mycorrhizal Mutualists.</title>
        <authorList>
            <consortium name="DOE Joint Genome Institute"/>
            <consortium name="Mycorrhizal Genomics Consortium"/>
            <person name="Kohler A."/>
            <person name="Kuo A."/>
            <person name="Nagy L.G."/>
            <person name="Floudas D."/>
            <person name="Copeland A."/>
            <person name="Barry K.W."/>
            <person name="Cichocki N."/>
            <person name="Veneault-Fourrey C."/>
            <person name="LaButti K."/>
            <person name="Lindquist E.A."/>
            <person name="Lipzen A."/>
            <person name="Lundell T."/>
            <person name="Morin E."/>
            <person name="Murat C."/>
            <person name="Riley R."/>
            <person name="Ohm R."/>
            <person name="Sun H."/>
            <person name="Tunlid A."/>
            <person name="Henrissat B."/>
            <person name="Grigoriev I.V."/>
            <person name="Hibbett D.S."/>
            <person name="Martin F."/>
        </authorList>
    </citation>
    <scope>NUCLEOTIDE SEQUENCE [LARGE SCALE GENOMIC DNA]</scope>
    <source>
        <strain evidence="3 4">SS14</strain>
    </source>
</reference>
<name>A0A0C9TCW3_SPHS4</name>
<dbReference type="Proteomes" id="UP000054279">
    <property type="component" value="Unassembled WGS sequence"/>
</dbReference>
<keyword evidence="4" id="KW-1185">Reference proteome</keyword>
<dbReference type="OrthoDB" id="2668963at2759"/>
<sequence length="66" mass="7649">MLLDYVLESADRGFPLAHHNIQQSANVILKGNSSEMQCVGKNWVDRFIERHRDQLQSHWSKLLDTA</sequence>
<dbReference type="Pfam" id="PF03221">
    <property type="entry name" value="HTH_Tnp_Tc5"/>
    <property type="match status" value="1"/>
</dbReference>
<dbReference type="EMBL" id="KN837349">
    <property type="protein sequence ID" value="KIJ27018.1"/>
    <property type="molecule type" value="Genomic_DNA"/>
</dbReference>
<evidence type="ECO:0000259" key="2">
    <source>
        <dbReference type="PROSITE" id="PS51253"/>
    </source>
</evidence>
<organism evidence="3 4">
    <name type="scientific">Sphaerobolus stellatus (strain SS14)</name>
    <dbReference type="NCBI Taxonomy" id="990650"/>
    <lineage>
        <taxon>Eukaryota</taxon>
        <taxon>Fungi</taxon>
        <taxon>Dikarya</taxon>
        <taxon>Basidiomycota</taxon>
        <taxon>Agaricomycotina</taxon>
        <taxon>Agaricomycetes</taxon>
        <taxon>Phallomycetidae</taxon>
        <taxon>Geastrales</taxon>
        <taxon>Sphaerobolaceae</taxon>
        <taxon>Sphaerobolus</taxon>
    </lineage>
</organism>